<evidence type="ECO:0000256" key="3">
    <source>
        <dbReference type="ARBA" id="ARBA00022692"/>
    </source>
</evidence>
<dbReference type="Proteomes" id="UP001174136">
    <property type="component" value="Unassembled WGS sequence"/>
</dbReference>
<comment type="caution">
    <text evidence="7">The sequence shown here is derived from an EMBL/GenBank/DDBJ whole genome shotgun (WGS) entry which is preliminary data.</text>
</comment>
<accession>A0AA47NCR9</accession>
<evidence type="ECO:0000256" key="1">
    <source>
        <dbReference type="ARBA" id="ARBA00004141"/>
    </source>
</evidence>
<sequence>MPSTTKVLHFFCSALATSVSVGLLGFSMSTSWSESSMECTEQNTAYGNGSAMITMALFDLISARSFCPVLGQDPEVFKAFPELAKVGGAPQILHGLCVLLLVLCLVCSAGSILISLYNSISNPYETYMGPIGIYACNAGSACLSLLVLIVFALNVHVTGMPEGLARSNSKVIPVDVRDTQTQMGLGYFLVIPYLALSLLATGFIYLYQHAAYTHRREQQKPTEDAPKEIMMY</sequence>
<dbReference type="EMBL" id="JAOPHQ010000082">
    <property type="protein sequence ID" value="KAK0155820.1"/>
    <property type="molecule type" value="Genomic_DNA"/>
</dbReference>
<evidence type="ECO:0000313" key="7">
    <source>
        <dbReference type="EMBL" id="KAK0155820.1"/>
    </source>
</evidence>
<keyword evidence="3 6" id="KW-0812">Transmembrane</keyword>
<dbReference type="AlphaFoldDB" id="A0AA47NCR9"/>
<name>A0AA47NCR9_MERPO</name>
<keyword evidence="5 6" id="KW-0472">Membrane</keyword>
<feature type="transmembrane region" description="Helical" evidence="6">
    <location>
        <begin position="7"/>
        <end position="28"/>
    </location>
</feature>
<keyword evidence="4 6" id="KW-1133">Transmembrane helix</keyword>
<protein>
    <submittedName>
        <fullName evidence="7">Clarin-3</fullName>
    </submittedName>
</protein>
<organism evidence="7 8">
    <name type="scientific">Merluccius polli</name>
    <name type="common">Benguela hake</name>
    <name type="synonym">Merluccius cadenati</name>
    <dbReference type="NCBI Taxonomy" id="89951"/>
    <lineage>
        <taxon>Eukaryota</taxon>
        <taxon>Metazoa</taxon>
        <taxon>Chordata</taxon>
        <taxon>Craniata</taxon>
        <taxon>Vertebrata</taxon>
        <taxon>Euteleostomi</taxon>
        <taxon>Actinopterygii</taxon>
        <taxon>Neopterygii</taxon>
        <taxon>Teleostei</taxon>
        <taxon>Neoteleostei</taxon>
        <taxon>Acanthomorphata</taxon>
        <taxon>Zeiogadaria</taxon>
        <taxon>Gadariae</taxon>
        <taxon>Gadiformes</taxon>
        <taxon>Gadoidei</taxon>
        <taxon>Merlucciidae</taxon>
        <taxon>Merluccius</taxon>
    </lineage>
</organism>
<evidence type="ECO:0000256" key="2">
    <source>
        <dbReference type="ARBA" id="ARBA00005787"/>
    </source>
</evidence>
<dbReference type="PANTHER" id="PTHR31548">
    <property type="entry name" value="CLARIN"/>
    <property type="match status" value="1"/>
</dbReference>
<dbReference type="InterPro" id="IPR026748">
    <property type="entry name" value="Clarin"/>
</dbReference>
<keyword evidence="8" id="KW-1185">Reference proteome</keyword>
<feature type="transmembrane region" description="Helical" evidence="6">
    <location>
        <begin position="92"/>
        <end position="119"/>
    </location>
</feature>
<gene>
    <name evidence="7" type="primary">Clrn3</name>
    <name evidence="7" type="ORF">N1851_001674</name>
</gene>
<comment type="subcellular location">
    <subcellularLocation>
        <location evidence="1">Membrane</location>
        <topology evidence="1">Multi-pass membrane protein</topology>
    </subcellularLocation>
</comment>
<evidence type="ECO:0000256" key="4">
    <source>
        <dbReference type="ARBA" id="ARBA00022989"/>
    </source>
</evidence>
<dbReference type="GO" id="GO:0007605">
    <property type="term" value="P:sensory perception of sound"/>
    <property type="evidence" value="ECO:0007669"/>
    <property type="project" value="UniProtKB-ARBA"/>
</dbReference>
<feature type="transmembrane region" description="Helical" evidence="6">
    <location>
        <begin position="185"/>
        <end position="207"/>
    </location>
</feature>
<reference evidence="7" key="1">
    <citation type="journal article" date="2023" name="Front. Mar. Sci.">
        <title>A new Merluccius polli reference genome to investigate the effects of global change in West African waters.</title>
        <authorList>
            <person name="Mateo J.L."/>
            <person name="Blanco-Fernandez C."/>
            <person name="Garcia-Vazquez E."/>
            <person name="Machado-Schiaffino G."/>
        </authorList>
    </citation>
    <scope>NUCLEOTIDE SEQUENCE</scope>
    <source>
        <strain evidence="7">C29</strain>
        <tissue evidence="7">Fin</tissue>
    </source>
</reference>
<evidence type="ECO:0000256" key="5">
    <source>
        <dbReference type="ARBA" id="ARBA00023136"/>
    </source>
</evidence>
<evidence type="ECO:0000313" key="8">
    <source>
        <dbReference type="Proteomes" id="UP001174136"/>
    </source>
</evidence>
<proteinExistence type="inferred from homology"/>
<dbReference type="GO" id="GO:0016020">
    <property type="term" value="C:membrane"/>
    <property type="evidence" value="ECO:0007669"/>
    <property type="project" value="UniProtKB-SubCell"/>
</dbReference>
<evidence type="ECO:0000256" key="6">
    <source>
        <dbReference type="SAM" id="Phobius"/>
    </source>
</evidence>
<feature type="transmembrane region" description="Helical" evidence="6">
    <location>
        <begin position="131"/>
        <end position="153"/>
    </location>
</feature>
<dbReference type="PANTHER" id="PTHR31548:SF3">
    <property type="entry name" value="CLARIN-3"/>
    <property type="match status" value="1"/>
</dbReference>
<comment type="similarity">
    <text evidence="2">Belongs to the clarin family.</text>
</comment>